<proteinExistence type="predicted"/>
<dbReference type="AlphaFoldDB" id="A0A6L2PR02"/>
<dbReference type="InParanoid" id="A0A6L2PR02"/>
<dbReference type="EMBL" id="BLKM01000518">
    <property type="protein sequence ID" value="GFG34993.1"/>
    <property type="molecule type" value="Genomic_DNA"/>
</dbReference>
<keyword evidence="2" id="KW-1185">Reference proteome</keyword>
<evidence type="ECO:0000313" key="1">
    <source>
        <dbReference type="EMBL" id="GFG34993.1"/>
    </source>
</evidence>
<evidence type="ECO:0008006" key="3">
    <source>
        <dbReference type="Google" id="ProtNLM"/>
    </source>
</evidence>
<accession>A0A6L2PR02</accession>
<name>A0A6L2PR02_COPFO</name>
<protein>
    <recommendedName>
        <fullName evidence="3">DDE Tnp4 domain-containing protein</fullName>
    </recommendedName>
</protein>
<dbReference type="OrthoDB" id="2668416at2759"/>
<comment type="caution">
    <text evidence="1">The sequence shown here is derived from an EMBL/GenBank/DDBJ whole genome shotgun (WGS) entry which is preliminary data.</text>
</comment>
<organism evidence="1 2">
    <name type="scientific">Coptotermes formosanus</name>
    <name type="common">Formosan subterranean termite</name>
    <dbReference type="NCBI Taxonomy" id="36987"/>
    <lineage>
        <taxon>Eukaryota</taxon>
        <taxon>Metazoa</taxon>
        <taxon>Ecdysozoa</taxon>
        <taxon>Arthropoda</taxon>
        <taxon>Hexapoda</taxon>
        <taxon>Insecta</taxon>
        <taxon>Pterygota</taxon>
        <taxon>Neoptera</taxon>
        <taxon>Polyneoptera</taxon>
        <taxon>Dictyoptera</taxon>
        <taxon>Blattodea</taxon>
        <taxon>Blattoidea</taxon>
        <taxon>Termitoidae</taxon>
        <taxon>Rhinotermitidae</taxon>
        <taxon>Coptotermes</taxon>
    </lineage>
</organism>
<sequence>KSCYGRFLSTGISFRQLSFSLRINKSAVASAVKETTCAVWTAIQARHMPSPKDEMFKEIAKDFHIHQNFPNCTGNIGGKHIRIKCAPNCSSQHFKYKQYHSIVLQAVVDAYLKFVTVFVGAYGKQSNGGFFHYSVSELGNMKMGFWSLCFKVEDSGKPTEAKVDKHVEVVKCIALLHSIIVDIRVCMSIYHQTNVTAWMQITVFSSKDPE</sequence>
<dbReference type="Proteomes" id="UP000502823">
    <property type="component" value="Unassembled WGS sequence"/>
</dbReference>
<evidence type="ECO:0000313" key="2">
    <source>
        <dbReference type="Proteomes" id="UP000502823"/>
    </source>
</evidence>
<reference evidence="2" key="1">
    <citation type="submission" date="2020-01" db="EMBL/GenBank/DDBJ databases">
        <title>Draft genome sequence of the Termite Coptotermes fromosanus.</title>
        <authorList>
            <person name="Itakura S."/>
            <person name="Yosikawa Y."/>
            <person name="Umezawa K."/>
        </authorList>
    </citation>
    <scope>NUCLEOTIDE SEQUENCE [LARGE SCALE GENOMIC DNA]</scope>
</reference>
<feature type="non-terminal residue" evidence="1">
    <location>
        <position position="1"/>
    </location>
</feature>
<gene>
    <name evidence="1" type="ORF">Cfor_01098</name>
</gene>